<sequence length="61" mass="6595">MSRTYKLLIENLTQIVQVSNSGARALRKDEMKDVAVLQGDPAGYSLLIGRDGSIVDLGTSE</sequence>
<gene>
    <name evidence="1" type="primary">ORF2374</name>
</gene>
<reference evidence="1" key="1">
    <citation type="submission" date="2014-12" db="EMBL/GenBank/DDBJ databases">
        <title>Insight into the proteome of Arion vulgaris.</title>
        <authorList>
            <person name="Aradska J."/>
            <person name="Bulat T."/>
            <person name="Smidak R."/>
            <person name="Sarate P."/>
            <person name="Gangsoo J."/>
            <person name="Sialana F."/>
            <person name="Bilban M."/>
            <person name="Lubec G."/>
        </authorList>
    </citation>
    <scope>NUCLEOTIDE SEQUENCE</scope>
    <source>
        <tissue evidence="1">Skin</tissue>
    </source>
</reference>
<dbReference type="AlphaFoldDB" id="A0A0B6XUY9"/>
<accession>A0A0B6XUY9</accession>
<proteinExistence type="predicted"/>
<organism evidence="1">
    <name type="scientific">Arion vulgaris</name>
    <dbReference type="NCBI Taxonomy" id="1028688"/>
    <lineage>
        <taxon>Eukaryota</taxon>
        <taxon>Metazoa</taxon>
        <taxon>Spiralia</taxon>
        <taxon>Lophotrochozoa</taxon>
        <taxon>Mollusca</taxon>
        <taxon>Gastropoda</taxon>
        <taxon>Heterobranchia</taxon>
        <taxon>Euthyneura</taxon>
        <taxon>Panpulmonata</taxon>
        <taxon>Eupulmonata</taxon>
        <taxon>Stylommatophora</taxon>
        <taxon>Helicina</taxon>
        <taxon>Arionoidea</taxon>
        <taxon>Arionidae</taxon>
        <taxon>Arion</taxon>
    </lineage>
</organism>
<feature type="non-terminal residue" evidence="1">
    <location>
        <position position="61"/>
    </location>
</feature>
<evidence type="ECO:0000313" key="1">
    <source>
        <dbReference type="EMBL" id="CEK47832.1"/>
    </source>
</evidence>
<dbReference type="EMBL" id="HACG01000967">
    <property type="protein sequence ID" value="CEK47832.1"/>
    <property type="molecule type" value="Transcribed_RNA"/>
</dbReference>
<protein>
    <submittedName>
        <fullName evidence="1">Uncharacterized protein</fullName>
    </submittedName>
</protein>
<name>A0A0B6XUY9_9EUPU</name>